<proteinExistence type="predicted"/>
<organism evidence="1 2">
    <name type="scientific">Salix viminalis</name>
    <name type="common">Common osier</name>
    <name type="synonym">Basket willow</name>
    <dbReference type="NCBI Taxonomy" id="40686"/>
    <lineage>
        <taxon>Eukaryota</taxon>
        <taxon>Viridiplantae</taxon>
        <taxon>Streptophyta</taxon>
        <taxon>Embryophyta</taxon>
        <taxon>Tracheophyta</taxon>
        <taxon>Spermatophyta</taxon>
        <taxon>Magnoliopsida</taxon>
        <taxon>eudicotyledons</taxon>
        <taxon>Gunneridae</taxon>
        <taxon>Pentapetalae</taxon>
        <taxon>rosids</taxon>
        <taxon>fabids</taxon>
        <taxon>Malpighiales</taxon>
        <taxon>Salicaceae</taxon>
        <taxon>Saliceae</taxon>
        <taxon>Salix</taxon>
    </lineage>
</organism>
<dbReference type="AlphaFoldDB" id="A0A9Q0VMB7"/>
<reference evidence="1" key="2">
    <citation type="journal article" date="2023" name="Int. J. Mol. Sci.">
        <title>De Novo Assembly and Annotation of 11 Diverse Shrub Willow (Salix) Genomes Reveals Novel Gene Organization in Sex-Linked Regions.</title>
        <authorList>
            <person name="Hyden B."/>
            <person name="Feng K."/>
            <person name="Yates T.B."/>
            <person name="Jawdy S."/>
            <person name="Cereghino C."/>
            <person name="Smart L.B."/>
            <person name="Muchero W."/>
        </authorList>
    </citation>
    <scope>NUCLEOTIDE SEQUENCE [LARGE SCALE GENOMIC DNA]</scope>
    <source>
        <tissue evidence="1">Shoot tip</tissue>
    </source>
</reference>
<comment type="caution">
    <text evidence="1">The sequence shown here is derived from an EMBL/GenBank/DDBJ whole genome shotgun (WGS) entry which is preliminary data.</text>
</comment>
<dbReference type="EMBL" id="JAPFFL010000001">
    <property type="protein sequence ID" value="KAJ6750158.1"/>
    <property type="molecule type" value="Genomic_DNA"/>
</dbReference>
<keyword evidence="2" id="KW-1185">Reference proteome</keyword>
<gene>
    <name evidence="1" type="ORF">OIU85_000762</name>
</gene>
<evidence type="ECO:0000313" key="1">
    <source>
        <dbReference type="EMBL" id="KAJ6750158.1"/>
    </source>
</evidence>
<name>A0A9Q0VMB7_SALVM</name>
<sequence length="147" mass="16475">MEGGSSLEGSSVNDIAPDTLEIGMAVSPISPSSLHRVDEEDSEYEEEHFEEDIVDYCISEDVLQGTYIVPLLTQASQNPTRRRASRRRNRLLFRGIPPLHCTPWVQLIARKGIINPTTTWLLSSLNNRGANGRIYFPPICVLKIVLI</sequence>
<evidence type="ECO:0000313" key="2">
    <source>
        <dbReference type="Proteomes" id="UP001151529"/>
    </source>
</evidence>
<protein>
    <submittedName>
        <fullName evidence="1">Uncharacterized protein</fullName>
    </submittedName>
</protein>
<accession>A0A9Q0VMB7</accession>
<reference evidence="1" key="1">
    <citation type="submission" date="2022-11" db="EMBL/GenBank/DDBJ databases">
        <authorList>
            <person name="Hyden B.L."/>
            <person name="Feng K."/>
            <person name="Yates T."/>
            <person name="Jawdy S."/>
            <person name="Smart L.B."/>
            <person name="Muchero W."/>
        </authorList>
    </citation>
    <scope>NUCLEOTIDE SEQUENCE</scope>
    <source>
        <tissue evidence="1">Shoot tip</tissue>
    </source>
</reference>
<dbReference type="Proteomes" id="UP001151529">
    <property type="component" value="Chromosome 16"/>
</dbReference>